<feature type="domain" description="DUF4397" evidence="1">
    <location>
        <begin position="388"/>
        <end position="446"/>
    </location>
</feature>
<name>A0A1I0E925_9GAMM</name>
<organism evidence="2 3">
    <name type="scientific">Marinobacter segnicrescens</name>
    <dbReference type="NCBI Taxonomy" id="430453"/>
    <lineage>
        <taxon>Bacteria</taxon>
        <taxon>Pseudomonadati</taxon>
        <taxon>Pseudomonadota</taxon>
        <taxon>Gammaproteobacteria</taxon>
        <taxon>Pseudomonadales</taxon>
        <taxon>Marinobacteraceae</taxon>
        <taxon>Marinobacter</taxon>
    </lineage>
</organism>
<evidence type="ECO:0000313" key="3">
    <source>
        <dbReference type="Proteomes" id="UP000198762"/>
    </source>
</evidence>
<protein>
    <recommendedName>
        <fullName evidence="1">DUF4397 domain-containing protein</fullName>
    </recommendedName>
</protein>
<dbReference type="EMBL" id="FOHZ01000009">
    <property type="protein sequence ID" value="SET41506.1"/>
    <property type="molecule type" value="Genomic_DNA"/>
</dbReference>
<proteinExistence type="predicted"/>
<keyword evidence="3" id="KW-1185">Reference proteome</keyword>
<evidence type="ECO:0000259" key="1">
    <source>
        <dbReference type="Pfam" id="PF14344"/>
    </source>
</evidence>
<dbReference type="Pfam" id="PF14344">
    <property type="entry name" value="DUF4397"/>
    <property type="match status" value="3"/>
</dbReference>
<accession>A0A1I0E925</accession>
<feature type="domain" description="DUF4397" evidence="1">
    <location>
        <begin position="253"/>
        <end position="377"/>
    </location>
</feature>
<gene>
    <name evidence="2" type="ORF">SAMN04487962_10955</name>
</gene>
<dbReference type="RefSeq" id="WP_177186044.1">
    <property type="nucleotide sequence ID" value="NZ_FOHZ01000009.1"/>
</dbReference>
<feature type="domain" description="DUF4397" evidence="1">
    <location>
        <begin position="34"/>
        <end position="150"/>
    </location>
</feature>
<dbReference type="PROSITE" id="PS51257">
    <property type="entry name" value="PROKAR_LIPOPROTEIN"/>
    <property type="match status" value="1"/>
</dbReference>
<sequence>MNRFVVLPMVVAGAVALSGCFDGDSDSSDDVVRSEVRIIHASPDAPPVNILVNGDAAVKGADYKQAAVLTPEVGSYEIAVEGIVPGGNATVIGPADFAFEENVRYNVVAVNTVANIDAVVFQDEPGFSSSDEVRVRIGHLAPNAPNVDIYVTAAGEGNDLSAIDPLLSDVAFETVAEPLEVPAGDYRIQITAAGASTAVFDSGDVALMAGADLFVGAVQNTGANFSVDGASPVSLIVVNGAEVAEIYDADQGAGVRVVHASGNAPAVDVLLDDDPTALTNITFGLAAPSAALDEYAVLAAGNYNVKVVANADNSVVAIDTDLSLTNGQGYSVLAVGLLGGDPAIEALALADSVRSIATQATLRVVHASTQAGNVNIYLLPEDQFDIDNATPALADVPYKAVTDYLAIPAGTYNLRVTDLDGNVAISADSVVVTNGGVYTVVARDGEDGNGSVLEDLGLILLDDLAVF</sequence>
<evidence type="ECO:0000313" key="2">
    <source>
        <dbReference type="EMBL" id="SET41506.1"/>
    </source>
</evidence>
<dbReference type="AlphaFoldDB" id="A0A1I0E925"/>
<reference evidence="3" key="1">
    <citation type="submission" date="2016-10" db="EMBL/GenBank/DDBJ databases">
        <authorList>
            <person name="Varghese N."/>
            <person name="Submissions S."/>
        </authorList>
    </citation>
    <scope>NUCLEOTIDE SEQUENCE [LARGE SCALE GENOMIC DNA]</scope>
    <source>
        <strain evidence="3">CGMCC 1.6489</strain>
    </source>
</reference>
<dbReference type="Proteomes" id="UP000198762">
    <property type="component" value="Unassembled WGS sequence"/>
</dbReference>
<dbReference type="InterPro" id="IPR025510">
    <property type="entry name" value="DUF4397"/>
</dbReference>
<dbReference type="STRING" id="430453.SAMN04487962_10955"/>